<dbReference type="Proteomes" id="UP000032142">
    <property type="component" value="Unassembled WGS sequence"/>
</dbReference>
<protein>
    <submittedName>
        <fullName evidence="1">Uncharacterized protein</fullName>
    </submittedName>
</protein>
<sequence length="38" mass="4565">MNLIHGILIPLGFIYEFNTWDFDKHGMYDMHMICMICT</sequence>
<accession>A0A0B0MI02</accession>
<reference evidence="2" key="1">
    <citation type="submission" date="2014-09" db="EMBL/GenBank/DDBJ databases">
        <authorList>
            <person name="Mudge J."/>
            <person name="Ramaraj T."/>
            <person name="Lindquist I.E."/>
            <person name="Bharti A.K."/>
            <person name="Sundararajan A."/>
            <person name="Cameron C.T."/>
            <person name="Woodward J.E."/>
            <person name="May G.D."/>
            <person name="Brubaker C."/>
            <person name="Broadhvest J."/>
            <person name="Wilkins T.A."/>
        </authorList>
    </citation>
    <scope>NUCLEOTIDE SEQUENCE</scope>
    <source>
        <strain evidence="2">cv. AKA8401</strain>
    </source>
</reference>
<proteinExistence type="predicted"/>
<evidence type="ECO:0000313" key="1">
    <source>
        <dbReference type="EMBL" id="KHF98540.1"/>
    </source>
</evidence>
<gene>
    <name evidence="1" type="ORF">F383_37904</name>
</gene>
<evidence type="ECO:0000313" key="2">
    <source>
        <dbReference type="Proteomes" id="UP000032142"/>
    </source>
</evidence>
<keyword evidence="2" id="KW-1185">Reference proteome</keyword>
<dbReference type="AlphaFoldDB" id="A0A0B0MI02"/>
<comment type="caution">
    <text evidence="1">The sequence shown here is derived from an EMBL/GenBank/DDBJ whole genome shotgun (WGS) entry which is preliminary data.</text>
</comment>
<dbReference type="EMBL" id="JRRC01043179">
    <property type="protein sequence ID" value="KHF98540.1"/>
    <property type="molecule type" value="Genomic_DNA"/>
</dbReference>
<organism evidence="1 2">
    <name type="scientific">Gossypium arboreum</name>
    <name type="common">Tree cotton</name>
    <name type="synonym">Gossypium nanking</name>
    <dbReference type="NCBI Taxonomy" id="29729"/>
    <lineage>
        <taxon>Eukaryota</taxon>
        <taxon>Viridiplantae</taxon>
        <taxon>Streptophyta</taxon>
        <taxon>Embryophyta</taxon>
        <taxon>Tracheophyta</taxon>
        <taxon>Spermatophyta</taxon>
        <taxon>Magnoliopsida</taxon>
        <taxon>eudicotyledons</taxon>
        <taxon>Gunneridae</taxon>
        <taxon>Pentapetalae</taxon>
        <taxon>rosids</taxon>
        <taxon>malvids</taxon>
        <taxon>Malvales</taxon>
        <taxon>Malvaceae</taxon>
        <taxon>Malvoideae</taxon>
        <taxon>Gossypium</taxon>
    </lineage>
</organism>
<name>A0A0B0MI02_GOSAR</name>